<dbReference type="InterPro" id="IPR000390">
    <property type="entry name" value="Small_drug/metabolite_transptr"/>
</dbReference>
<dbReference type="SUPFAM" id="SSF103481">
    <property type="entry name" value="Multidrug resistance efflux transporter EmrE"/>
    <property type="match status" value="1"/>
</dbReference>
<evidence type="ECO:0000256" key="4">
    <source>
        <dbReference type="ARBA" id="ARBA00022692"/>
    </source>
</evidence>
<feature type="transmembrane region" description="Helical" evidence="9">
    <location>
        <begin position="84"/>
        <end position="103"/>
    </location>
</feature>
<dbReference type="PANTHER" id="PTHR30561:SF1">
    <property type="entry name" value="MULTIDRUG TRANSPORTER EMRE"/>
    <property type="match status" value="1"/>
</dbReference>
<evidence type="ECO:0000256" key="5">
    <source>
        <dbReference type="ARBA" id="ARBA00022989"/>
    </source>
</evidence>
<sequence>MPYFYLAIAIVAEVVATSALKASDSFSRPWPSVVVVIGYGIAFWFLSLCLRTIPTGIAYAIWSGVGIVLISAVSWVWYRQALDLAALIGLGLIIAGVIVVNVFSKSVSH</sequence>
<comment type="caution">
    <text evidence="10">The sequence shown here is derived from an EMBL/GenBank/DDBJ whole genome shotgun (WGS) entry which is preliminary data.</text>
</comment>
<dbReference type="InterPro" id="IPR037185">
    <property type="entry name" value="EmrE-like"/>
</dbReference>
<dbReference type="GO" id="GO:0031460">
    <property type="term" value="P:glycine betaine transport"/>
    <property type="evidence" value="ECO:0007669"/>
    <property type="project" value="TreeGrafter"/>
</dbReference>
<evidence type="ECO:0000256" key="8">
    <source>
        <dbReference type="RuleBase" id="RU003942"/>
    </source>
</evidence>
<dbReference type="GO" id="GO:1990961">
    <property type="term" value="P:xenobiotic detoxification by transmembrane export across the plasma membrane"/>
    <property type="evidence" value="ECO:0007669"/>
    <property type="project" value="UniProtKB-ARBA"/>
</dbReference>
<keyword evidence="4 8" id="KW-0812">Transmembrane</keyword>
<organism evidence="10 11">
    <name type="scientific">Luteibacter anthropi</name>
    <dbReference type="NCBI Taxonomy" id="564369"/>
    <lineage>
        <taxon>Bacteria</taxon>
        <taxon>Pseudomonadati</taxon>
        <taxon>Pseudomonadota</taxon>
        <taxon>Gammaproteobacteria</taxon>
        <taxon>Lysobacterales</taxon>
        <taxon>Rhodanobacteraceae</taxon>
        <taxon>Luteibacter</taxon>
    </lineage>
</organism>
<comment type="subcellular location">
    <subcellularLocation>
        <location evidence="1 8">Cell membrane</location>
        <topology evidence="1 8">Multi-pass membrane protein</topology>
    </subcellularLocation>
</comment>
<accession>A0A7X5ZGP9</accession>
<dbReference type="FunFam" id="1.10.3730.20:FF:000001">
    <property type="entry name" value="Quaternary ammonium compound resistance transporter SugE"/>
    <property type="match status" value="1"/>
</dbReference>
<feature type="transmembrane region" description="Helical" evidence="9">
    <location>
        <begin position="32"/>
        <end position="50"/>
    </location>
</feature>
<protein>
    <submittedName>
        <fullName evidence="10">Multidrug efflux SMR transporter</fullName>
    </submittedName>
</protein>
<name>A0A7X5ZGP9_9GAMM</name>
<keyword evidence="6 9" id="KW-0472">Membrane</keyword>
<dbReference type="EMBL" id="JAARLZ010000001">
    <property type="protein sequence ID" value="NII04972.1"/>
    <property type="molecule type" value="Genomic_DNA"/>
</dbReference>
<reference evidence="10 11" key="1">
    <citation type="submission" date="2020-03" db="EMBL/GenBank/DDBJ databases">
        <authorList>
            <person name="Lai Q."/>
        </authorList>
    </citation>
    <scope>NUCLEOTIDE SEQUENCE [LARGE SCALE GENOMIC DNA]</scope>
    <source>
        <strain evidence="10 11">CCUG 25036</strain>
    </source>
</reference>
<proteinExistence type="inferred from homology"/>
<keyword evidence="2" id="KW-0813">Transport</keyword>
<evidence type="ECO:0000256" key="7">
    <source>
        <dbReference type="ARBA" id="ARBA00038032"/>
    </source>
</evidence>
<dbReference type="RefSeq" id="WP_166945739.1">
    <property type="nucleotide sequence ID" value="NZ_CP077072.1"/>
</dbReference>
<dbReference type="AlphaFoldDB" id="A0A7X5ZGP9"/>
<keyword evidence="3" id="KW-1003">Cell membrane</keyword>
<dbReference type="GO" id="GO:0005886">
    <property type="term" value="C:plasma membrane"/>
    <property type="evidence" value="ECO:0007669"/>
    <property type="project" value="UniProtKB-SubCell"/>
</dbReference>
<dbReference type="GO" id="GO:0015220">
    <property type="term" value="F:choline transmembrane transporter activity"/>
    <property type="evidence" value="ECO:0007669"/>
    <property type="project" value="TreeGrafter"/>
</dbReference>
<dbReference type="GO" id="GO:0015297">
    <property type="term" value="F:antiporter activity"/>
    <property type="evidence" value="ECO:0007669"/>
    <property type="project" value="TreeGrafter"/>
</dbReference>
<comment type="similarity">
    <text evidence="7 8">Belongs to the drug/metabolite transporter (DMT) superfamily. Small multidrug resistance (SMR) (TC 2.A.7.1) family.</text>
</comment>
<dbReference type="InterPro" id="IPR045324">
    <property type="entry name" value="Small_multidrug_res"/>
</dbReference>
<dbReference type="Pfam" id="PF00893">
    <property type="entry name" value="Multi_Drug_Res"/>
    <property type="match status" value="1"/>
</dbReference>
<evidence type="ECO:0000256" key="1">
    <source>
        <dbReference type="ARBA" id="ARBA00004651"/>
    </source>
</evidence>
<evidence type="ECO:0000313" key="11">
    <source>
        <dbReference type="Proteomes" id="UP000490980"/>
    </source>
</evidence>
<keyword evidence="11" id="KW-1185">Reference proteome</keyword>
<evidence type="ECO:0000313" key="10">
    <source>
        <dbReference type="EMBL" id="NII04972.1"/>
    </source>
</evidence>
<feature type="transmembrane region" description="Helical" evidence="9">
    <location>
        <begin position="57"/>
        <end position="78"/>
    </location>
</feature>
<dbReference type="Proteomes" id="UP000490980">
    <property type="component" value="Unassembled WGS sequence"/>
</dbReference>
<dbReference type="Gene3D" id="1.10.3730.20">
    <property type="match status" value="1"/>
</dbReference>
<keyword evidence="5 9" id="KW-1133">Transmembrane helix</keyword>
<gene>
    <name evidence="10" type="ORF">HBF25_01075</name>
</gene>
<dbReference type="GO" id="GO:0015199">
    <property type="term" value="F:amino-acid betaine transmembrane transporter activity"/>
    <property type="evidence" value="ECO:0007669"/>
    <property type="project" value="TreeGrafter"/>
</dbReference>
<dbReference type="PANTHER" id="PTHR30561">
    <property type="entry name" value="SMR FAMILY PROTON-DEPENDENT DRUG EFFLUX TRANSPORTER SUGE"/>
    <property type="match status" value="1"/>
</dbReference>
<evidence type="ECO:0000256" key="9">
    <source>
        <dbReference type="SAM" id="Phobius"/>
    </source>
</evidence>
<evidence type="ECO:0000256" key="6">
    <source>
        <dbReference type="ARBA" id="ARBA00023136"/>
    </source>
</evidence>
<evidence type="ECO:0000256" key="2">
    <source>
        <dbReference type="ARBA" id="ARBA00022448"/>
    </source>
</evidence>
<evidence type="ECO:0000256" key="3">
    <source>
        <dbReference type="ARBA" id="ARBA00022475"/>
    </source>
</evidence>